<protein>
    <submittedName>
        <fullName evidence="1">Sulfatase</fullName>
    </submittedName>
</protein>
<keyword evidence="2" id="KW-1185">Reference proteome</keyword>
<accession>A0ACB5URW1</accession>
<organism evidence="1 2">
    <name type="scientific">Vallitalea maricola</name>
    <dbReference type="NCBI Taxonomy" id="3074433"/>
    <lineage>
        <taxon>Bacteria</taxon>
        <taxon>Bacillati</taxon>
        <taxon>Bacillota</taxon>
        <taxon>Clostridia</taxon>
        <taxon>Lachnospirales</taxon>
        <taxon>Vallitaleaceae</taxon>
        <taxon>Vallitalea</taxon>
    </lineage>
</organism>
<evidence type="ECO:0000313" key="2">
    <source>
        <dbReference type="Proteomes" id="UP001374599"/>
    </source>
</evidence>
<proteinExistence type="predicted"/>
<reference evidence="1" key="1">
    <citation type="submission" date="2023-09" db="EMBL/GenBank/DDBJ databases">
        <title>Vallitalea sediminicola and Vallitalea maricola sp. nov., anaerobic bacteria isolated from marine sediment.</title>
        <authorList>
            <person name="Hirano S."/>
            <person name="Maeda A."/>
            <person name="Terahara T."/>
            <person name="Mori K."/>
            <person name="Hamada M."/>
            <person name="Matsumoto R."/>
            <person name="Kobayashi T."/>
        </authorList>
    </citation>
    <scope>NUCLEOTIDE SEQUENCE</scope>
    <source>
        <strain evidence="1">AN17-2</strain>
    </source>
</reference>
<gene>
    <name evidence="1" type="ORF">AN2V17_43550</name>
</gene>
<dbReference type="EMBL" id="BTPU01000097">
    <property type="protein sequence ID" value="GMQ65113.1"/>
    <property type="molecule type" value="Genomic_DNA"/>
</dbReference>
<sequence length="451" mass="51578">MKRKPNILFIFSDQQRWDTVGCYGQPLNITPNLDDLAKDGVRIENAFTCQPVCGPARACLQTGKYATETGCYRNAIALPLDAKTVPRYLSQSGYEVGYVGKWHLASTGYDSNEDIGKVCNYETTAIPPERRGGYKDYWVAADVLEFTSHGYDGYMFKDMEKVEFKGYRVDATTDFVLDYLDGYTGEKPFFLFTSYIEPHHQNDRNQYEGPDGSKERFKDYVPPKDLACNTEKGDWEENYPDYLGCCASLDENVGRIRKKLRELELEEDTLIIYTSDHGSHFRTRNKEYKRSCHESAIRIPLILNGPGFRGGKVIKELVSLIDLPATILKCAGIERPNDIQGYPIQQIVDGEDVKWQQEVFLQISESQLGRAIRTDKWKYCITAPDKSGDLDSHSDTYVETFLYDLEKDPCELTNLVKDPAYVKVRKELANRLIKRMKEANEEEPVILPAKK</sequence>
<comment type="caution">
    <text evidence="1">The sequence shown here is derived from an EMBL/GenBank/DDBJ whole genome shotgun (WGS) entry which is preliminary data.</text>
</comment>
<name>A0ACB5URW1_9FIRM</name>
<evidence type="ECO:0000313" key="1">
    <source>
        <dbReference type="EMBL" id="GMQ65113.1"/>
    </source>
</evidence>
<dbReference type="Proteomes" id="UP001374599">
    <property type="component" value="Unassembled WGS sequence"/>
</dbReference>